<dbReference type="EMBL" id="AKGD01000002">
    <property type="protein sequence ID" value="EIT69371.1"/>
    <property type="molecule type" value="Genomic_DNA"/>
</dbReference>
<sequence>MSESPSPSLHEASPEASTSPLDNIVIVLSGTQHPGNIGSAARAMMTMGLMQLRLVNPHRFPHEQATAMASGAQSVLDSAQLFESLEAAVADCAFVVGSSSRRRYLGDEPLSPAETASVLLETAGAAESAAPVALVFGCERTGLTAEELDRCHRLTTIPSNPVYPSLNLAAAVQLLCWELRRAAIAPPKISLKEDPGYMNGRFGPPTAEQMEQFYEHLERVLLGTGFLDPRNPRLLTRRLRQLFNRARPDTNELNILRGILKSVERPKKRTPRVKPGPAAGPEAGG</sequence>
<comment type="subcellular location">
    <subcellularLocation>
        <location evidence="5">Cytoplasm</location>
    </subcellularLocation>
</comment>
<comment type="catalytic activity">
    <reaction evidence="5">
        <text>cytidine(32) in tRNA + S-adenosyl-L-methionine = 2'-O-methylcytidine(32) in tRNA + S-adenosyl-L-homocysteine + H(+)</text>
        <dbReference type="Rhea" id="RHEA:42932"/>
        <dbReference type="Rhea" id="RHEA-COMP:10288"/>
        <dbReference type="Rhea" id="RHEA-COMP:10289"/>
        <dbReference type="ChEBI" id="CHEBI:15378"/>
        <dbReference type="ChEBI" id="CHEBI:57856"/>
        <dbReference type="ChEBI" id="CHEBI:59789"/>
        <dbReference type="ChEBI" id="CHEBI:74495"/>
        <dbReference type="ChEBI" id="CHEBI:82748"/>
        <dbReference type="EC" id="2.1.1.200"/>
    </reaction>
</comment>
<evidence type="ECO:0000256" key="6">
    <source>
        <dbReference type="SAM" id="MobiDB-lite"/>
    </source>
</evidence>
<dbReference type="PIRSF" id="PIRSF004808">
    <property type="entry name" value="LasT"/>
    <property type="match status" value="1"/>
</dbReference>
<dbReference type="Proteomes" id="UP000003704">
    <property type="component" value="Unassembled WGS sequence"/>
</dbReference>
<evidence type="ECO:0000313" key="8">
    <source>
        <dbReference type="EMBL" id="EIT69371.1"/>
    </source>
</evidence>
<evidence type="ECO:0000256" key="4">
    <source>
        <dbReference type="ARBA" id="ARBA00022691"/>
    </source>
</evidence>
<keyword evidence="2 5" id="KW-0489">Methyltransferase</keyword>
<dbReference type="InterPro" id="IPR029028">
    <property type="entry name" value="Alpha/beta_knot_MTases"/>
</dbReference>
<reference evidence="8 9" key="1">
    <citation type="journal article" date="2012" name="J. Bacteriol.">
        <title>Genome Sequence of n-Alkane-Degrading Hydrocarboniphaga effusa Strain AP103T (ATCC BAA-332T).</title>
        <authorList>
            <person name="Chang H.K."/>
            <person name="Zylstra G.J."/>
            <person name="Chae J.C."/>
        </authorList>
    </citation>
    <scope>NUCLEOTIDE SEQUENCE [LARGE SCALE GENOMIC DNA]</scope>
    <source>
        <strain evidence="8 9">AP103</strain>
    </source>
</reference>
<keyword evidence="9" id="KW-1185">Reference proteome</keyword>
<dbReference type="GO" id="GO:0003723">
    <property type="term" value="F:RNA binding"/>
    <property type="evidence" value="ECO:0007669"/>
    <property type="project" value="InterPro"/>
</dbReference>
<feature type="region of interest" description="Disordered" evidence="6">
    <location>
        <begin position="264"/>
        <end position="285"/>
    </location>
</feature>
<dbReference type="EC" id="2.1.1.200" evidence="5"/>
<evidence type="ECO:0000256" key="2">
    <source>
        <dbReference type="ARBA" id="ARBA00022603"/>
    </source>
</evidence>
<dbReference type="InterPro" id="IPR004384">
    <property type="entry name" value="RNA_MeTrfase_TrmJ/LasT"/>
</dbReference>
<dbReference type="GO" id="GO:0160206">
    <property type="term" value="F:tRNA (cytidine(32)/uridine(32)-2'-O)-methyltransferase activity"/>
    <property type="evidence" value="ECO:0007669"/>
    <property type="project" value="UniProtKB-EC"/>
</dbReference>
<dbReference type="GO" id="GO:0106339">
    <property type="term" value="F:tRNA (cytidine(32)-2'-O)-methyltransferase activity"/>
    <property type="evidence" value="ECO:0007669"/>
    <property type="project" value="RHEA"/>
</dbReference>
<feature type="domain" description="tRNA/rRNA methyltransferase SpoU type" evidence="7">
    <location>
        <begin position="24"/>
        <end position="176"/>
    </location>
</feature>
<feature type="compositionally biased region" description="Low complexity" evidence="6">
    <location>
        <begin position="275"/>
        <end position="285"/>
    </location>
</feature>
<evidence type="ECO:0000259" key="7">
    <source>
        <dbReference type="Pfam" id="PF00588"/>
    </source>
</evidence>
<gene>
    <name evidence="5" type="primary">trmJ</name>
    <name evidence="8" type="ORF">WQQ_29530</name>
</gene>
<evidence type="ECO:0000313" key="9">
    <source>
        <dbReference type="Proteomes" id="UP000003704"/>
    </source>
</evidence>
<protein>
    <recommendedName>
        <fullName evidence="5">tRNA (cytidine/uridine-2'-O-)-methyltransferase TrmJ</fullName>
        <ecNumber evidence="5">2.1.1.200</ecNumber>
    </recommendedName>
    <alternativeName>
        <fullName evidence="5">tRNA (cytidine(32)/uridine(32)-2'-O)-methyltransferase</fullName>
    </alternativeName>
    <alternativeName>
        <fullName evidence="5">tRNA Cm32/Um32 methyltransferase</fullName>
    </alternativeName>
</protein>
<dbReference type="Pfam" id="PF00588">
    <property type="entry name" value="SpoU_methylase"/>
    <property type="match status" value="1"/>
</dbReference>
<comment type="function">
    <text evidence="5">Catalyzes the formation of 2'O-methylated cytidine (Cm32) or 2'O-methylated uridine (Um32) at position 32 in tRNA.</text>
</comment>
<accession>I8I077</accession>
<dbReference type="PATRIC" id="fig|1172194.4.peg.2860"/>
<dbReference type="CDD" id="cd18093">
    <property type="entry name" value="SpoU-like_TrmJ"/>
    <property type="match status" value="1"/>
</dbReference>
<dbReference type="NCBIfam" id="TIGR00050">
    <property type="entry name" value="rRNA_methyl_1"/>
    <property type="match status" value="1"/>
</dbReference>
<comment type="subunit">
    <text evidence="5">Homodimer.</text>
</comment>
<comment type="catalytic activity">
    <reaction evidence="5">
        <text>uridine(32) in tRNA + S-adenosyl-L-methionine = 2'-O-methyluridine(32) in tRNA + S-adenosyl-L-homocysteine + H(+)</text>
        <dbReference type="Rhea" id="RHEA:42936"/>
        <dbReference type="Rhea" id="RHEA-COMP:10107"/>
        <dbReference type="Rhea" id="RHEA-COMP:10290"/>
        <dbReference type="ChEBI" id="CHEBI:15378"/>
        <dbReference type="ChEBI" id="CHEBI:57856"/>
        <dbReference type="ChEBI" id="CHEBI:59789"/>
        <dbReference type="ChEBI" id="CHEBI:65315"/>
        <dbReference type="ChEBI" id="CHEBI:74478"/>
        <dbReference type="EC" id="2.1.1.200"/>
    </reaction>
</comment>
<dbReference type="RefSeq" id="WP_007185894.1">
    <property type="nucleotide sequence ID" value="NZ_AKGD01000002.1"/>
</dbReference>
<dbReference type="InterPro" id="IPR001537">
    <property type="entry name" value="SpoU_MeTrfase"/>
</dbReference>
<evidence type="ECO:0000256" key="1">
    <source>
        <dbReference type="ARBA" id="ARBA00007228"/>
    </source>
</evidence>
<keyword evidence="5" id="KW-0819">tRNA processing</keyword>
<keyword evidence="4 5" id="KW-0949">S-adenosyl-L-methionine</keyword>
<dbReference type="PANTHER" id="PTHR42786:SF2">
    <property type="entry name" value="TRNA (CYTIDINE_URIDINE-2'-O-)-METHYLTRANSFERASE TRMJ"/>
    <property type="match status" value="1"/>
</dbReference>
<name>I8I077_9GAMM</name>
<dbReference type="GO" id="GO:0005829">
    <property type="term" value="C:cytosol"/>
    <property type="evidence" value="ECO:0007669"/>
    <property type="project" value="TreeGrafter"/>
</dbReference>
<dbReference type="AlphaFoldDB" id="I8I077"/>
<dbReference type="SUPFAM" id="SSF75217">
    <property type="entry name" value="alpha/beta knot"/>
    <property type="match status" value="1"/>
</dbReference>
<dbReference type="FunFam" id="3.40.1280.10:FF:000006">
    <property type="entry name" value="Uncharacterized tRNA/rRNA methyltransferase HI_0380"/>
    <property type="match status" value="1"/>
</dbReference>
<proteinExistence type="inferred from homology"/>
<keyword evidence="5" id="KW-0963">Cytoplasm</keyword>
<organism evidence="8 9">
    <name type="scientific">Hydrocarboniphaga effusa AP103</name>
    <dbReference type="NCBI Taxonomy" id="1172194"/>
    <lineage>
        <taxon>Bacteria</taxon>
        <taxon>Pseudomonadati</taxon>
        <taxon>Pseudomonadota</taxon>
        <taxon>Gammaproteobacteria</taxon>
        <taxon>Nevskiales</taxon>
        <taxon>Nevskiaceae</taxon>
        <taxon>Hydrocarboniphaga</taxon>
    </lineage>
</organism>
<keyword evidence="3" id="KW-0808">Transferase</keyword>
<evidence type="ECO:0000256" key="3">
    <source>
        <dbReference type="ARBA" id="ARBA00022679"/>
    </source>
</evidence>
<dbReference type="GO" id="GO:0002128">
    <property type="term" value="P:tRNA nucleoside ribose methylation"/>
    <property type="evidence" value="ECO:0007669"/>
    <property type="project" value="TreeGrafter"/>
</dbReference>
<dbReference type="Gene3D" id="3.40.1280.10">
    <property type="match status" value="1"/>
</dbReference>
<dbReference type="Gene3D" id="1.10.8.590">
    <property type="match status" value="1"/>
</dbReference>
<dbReference type="PANTHER" id="PTHR42786">
    <property type="entry name" value="TRNA/RRNA METHYLTRANSFERASE"/>
    <property type="match status" value="1"/>
</dbReference>
<dbReference type="InterPro" id="IPR029026">
    <property type="entry name" value="tRNA_m1G_MTases_N"/>
</dbReference>
<comment type="similarity">
    <text evidence="1">Belongs to the class IV-like SAM-binding methyltransferase superfamily. RNA methyltransferase TrmH family.</text>
</comment>
<evidence type="ECO:0000256" key="5">
    <source>
        <dbReference type="RuleBase" id="RU362024"/>
    </source>
</evidence>
<dbReference type="STRING" id="1172194.WQQ_29530"/>
<comment type="caution">
    <text evidence="8">The sequence shown here is derived from an EMBL/GenBank/DDBJ whole genome shotgun (WGS) entry which is preliminary data.</text>
</comment>